<dbReference type="InterPro" id="IPR013783">
    <property type="entry name" value="Ig-like_fold"/>
</dbReference>
<feature type="domain" description="Sialate O-acetylesterase" evidence="2">
    <location>
        <begin position="410"/>
        <end position="516"/>
    </location>
</feature>
<dbReference type="Pfam" id="PF03629">
    <property type="entry name" value="SASA"/>
    <property type="match status" value="1"/>
</dbReference>
<sequence>MVLPTAAQAAPQLLPIWQDHAVIQRDRPVVVEGTAQPGERVSATLGMDSASATAAADGSFALTLPARPANAMPQTLSVTDSSGTATINDILVGDVWLCSGQSNMAFTVSAGLNGYNNIQVSADPLLRMLTVPQETSAKPVREFGGEVSWQAASPQTTGAFSAACYYMLRDLRAALDIPMGAVHSSWGGSQIRAWLTPEAGKVLYGADQMALLDTFGKDPLAAVTEFAPKWEAWWRERTGQEPWKDPSVVQWQPVPSISPWGNWSGTRLAKDGLGNVLLRQTVTLTAEQAKAGGVLNIGIIDDLDATWVNGKPVGITHGWGAEREYRIPPGYLKAGANEILVIASNSWAAGGFTSAADRLSFTVTGGERIPLGEGWQFSIAGHTDMPPRSPWDANAGIGVMHNRMIAPIGHYAMTGATWYQGESDVGIAGYRDRLRELFAGWRRQFGADTRVLVVQLANYGPTASAPVDSGWASLREDERQAVLADKNAALVTAIDLGDRTDIHPGNKVELGKRLALEAQGKALPGPQRAVLEGTDVRVSFTGLEGGLQSWSGPPLAFELCGPTQESCRYASAAIAGDAIVLRGDGQPVTRVRYAWADSPVVNLYDARPAPLPGFELPVER</sequence>
<gene>
    <name evidence="3" type="ORF">KK137_11435</name>
</gene>
<proteinExistence type="predicted"/>
<dbReference type="InterPro" id="IPR039329">
    <property type="entry name" value="SIAE"/>
</dbReference>
<evidence type="ECO:0000313" key="3">
    <source>
        <dbReference type="EMBL" id="MBT2134946.1"/>
    </source>
</evidence>
<dbReference type="Gene3D" id="2.60.120.260">
    <property type="entry name" value="Galactose-binding domain-like"/>
    <property type="match status" value="1"/>
</dbReference>
<name>A0ABS5W5C4_9SPHN</name>
<dbReference type="PANTHER" id="PTHR22901">
    <property type="entry name" value="SIALATE O-ACETYLESTERASE"/>
    <property type="match status" value="1"/>
</dbReference>
<keyword evidence="1" id="KW-0378">Hydrolase</keyword>
<dbReference type="SUPFAM" id="SSF49785">
    <property type="entry name" value="Galactose-binding domain-like"/>
    <property type="match status" value="1"/>
</dbReference>
<evidence type="ECO:0000256" key="1">
    <source>
        <dbReference type="ARBA" id="ARBA00022801"/>
    </source>
</evidence>
<organism evidence="3 4">
    <name type="scientific">Croceibacterium selenioxidans</name>
    <dbReference type="NCBI Taxonomy" id="2838833"/>
    <lineage>
        <taxon>Bacteria</taxon>
        <taxon>Pseudomonadati</taxon>
        <taxon>Pseudomonadota</taxon>
        <taxon>Alphaproteobacteria</taxon>
        <taxon>Sphingomonadales</taxon>
        <taxon>Erythrobacteraceae</taxon>
        <taxon>Croceibacterium</taxon>
    </lineage>
</organism>
<dbReference type="InterPro" id="IPR008979">
    <property type="entry name" value="Galactose-bd-like_sf"/>
</dbReference>
<dbReference type="InterPro" id="IPR036514">
    <property type="entry name" value="SGNH_hydro_sf"/>
</dbReference>
<reference evidence="3 4" key="1">
    <citation type="submission" date="2021-05" db="EMBL/GenBank/DDBJ databases">
        <title>Croceibacterium sp. LX-88 genome sequence.</title>
        <authorList>
            <person name="Luo X."/>
        </authorList>
    </citation>
    <scope>NUCLEOTIDE SEQUENCE [LARGE SCALE GENOMIC DNA]</scope>
    <source>
        <strain evidence="3 4">LX-88</strain>
    </source>
</reference>
<dbReference type="EMBL" id="JAHFVK010000002">
    <property type="protein sequence ID" value="MBT2134946.1"/>
    <property type="molecule type" value="Genomic_DNA"/>
</dbReference>
<comment type="caution">
    <text evidence="3">The sequence shown here is derived from an EMBL/GenBank/DDBJ whole genome shotgun (WGS) entry which is preliminary data.</text>
</comment>
<keyword evidence="4" id="KW-1185">Reference proteome</keyword>
<evidence type="ECO:0000259" key="2">
    <source>
        <dbReference type="Pfam" id="PF03629"/>
    </source>
</evidence>
<accession>A0ABS5W5C4</accession>
<dbReference type="SUPFAM" id="SSF52266">
    <property type="entry name" value="SGNH hydrolase"/>
    <property type="match status" value="1"/>
</dbReference>
<protein>
    <submittedName>
        <fullName evidence="3">Sialate O-acetylesterase</fullName>
    </submittedName>
</protein>
<dbReference type="PANTHER" id="PTHR22901:SF0">
    <property type="entry name" value="SIALATE O-ACETYLESTERASE"/>
    <property type="match status" value="1"/>
</dbReference>
<evidence type="ECO:0000313" key="4">
    <source>
        <dbReference type="Proteomes" id="UP000811255"/>
    </source>
</evidence>
<dbReference type="Proteomes" id="UP000811255">
    <property type="component" value="Unassembled WGS sequence"/>
</dbReference>
<dbReference type="Gene3D" id="2.60.40.10">
    <property type="entry name" value="Immunoglobulins"/>
    <property type="match status" value="1"/>
</dbReference>
<dbReference type="Gene3D" id="3.40.50.1110">
    <property type="entry name" value="SGNH hydrolase"/>
    <property type="match status" value="1"/>
</dbReference>
<dbReference type="InterPro" id="IPR005181">
    <property type="entry name" value="SASA"/>
</dbReference>